<reference evidence="3 4" key="1">
    <citation type="submission" date="2025-04" db="UniProtKB">
        <authorList>
            <consortium name="RefSeq"/>
        </authorList>
    </citation>
    <scope>IDENTIFICATION</scope>
</reference>
<name>A0A8B7XV85_ACAPL</name>
<evidence type="ECO:0000259" key="1">
    <source>
        <dbReference type="Pfam" id="PF17889"/>
    </source>
</evidence>
<evidence type="ECO:0000313" key="2">
    <source>
        <dbReference type="Proteomes" id="UP000694845"/>
    </source>
</evidence>
<keyword evidence="2" id="KW-1185">Reference proteome</keyword>
<evidence type="ECO:0000313" key="4">
    <source>
        <dbReference type="RefSeq" id="XP_022084774.1"/>
    </source>
</evidence>
<dbReference type="Gene3D" id="3.80.10.10">
    <property type="entry name" value="Ribonuclease Inhibitor"/>
    <property type="match status" value="1"/>
</dbReference>
<dbReference type="RefSeq" id="XP_022084774.1">
    <property type="nucleotide sequence ID" value="XM_022229082.1"/>
</dbReference>
<protein>
    <submittedName>
        <fullName evidence="3 4">Uncharacterized protein LOC110976093</fullName>
    </submittedName>
</protein>
<dbReference type="InterPro" id="IPR032675">
    <property type="entry name" value="LRR_dom_sf"/>
</dbReference>
<dbReference type="OrthoDB" id="120976at2759"/>
<feature type="domain" description="NLRC4 helical" evidence="1">
    <location>
        <begin position="247"/>
        <end position="326"/>
    </location>
</feature>
<dbReference type="PANTHER" id="PTHR46312:SF2">
    <property type="entry name" value="NUCLEOTIDE-BINDING OLIGOMERIZATION DOMAIN-CONTAINING PROTEIN 2-LIKE"/>
    <property type="match status" value="1"/>
</dbReference>
<dbReference type="KEGG" id="aplc:110976093"/>
<dbReference type="SUPFAM" id="SSF52047">
    <property type="entry name" value="RNI-like"/>
    <property type="match status" value="1"/>
</dbReference>
<dbReference type="AlphaFoldDB" id="A0A8B7XV85"/>
<gene>
    <name evidence="3 4" type="primary">LOC110976093</name>
</gene>
<proteinExistence type="predicted"/>
<dbReference type="InterPro" id="IPR040535">
    <property type="entry name" value="NLRC4_HD"/>
</dbReference>
<evidence type="ECO:0000313" key="3">
    <source>
        <dbReference type="RefSeq" id="XP_022084773.1"/>
    </source>
</evidence>
<sequence>MLRGEWLTECRVVVTTRPGRVDDFKDDYESYRHLEITGITSKDIDDYVHKIFRGKNKPLGDKLLAYLKDNHLKEEFASIPLMLTALCQLTKLTRGKKFDELTTISKLFDTLIECVFIHENSKTAKKRSSSGDTVSEVFEPEELVLELGKVGLEGFLGGVAEELIFSEEDFYRCSNQVKVLEQGLRIGFLSRDADSSIRPQTYQELQIKGHKPSTKRDISFILKSIQEKCAGKYLAHLLEGGNEDSFTNYLQKVNTDLRVLDYTNILVFASASSIEAARRILPHVIGLLRDTQGQNISLYLSGKLHFKHCQKIQRLIETCLQLNFESKSEGHFNHLFNSLFGDSSCVRLVGMSTYVAKALGYLFGHSRPNTSRQDTSEEYYPPEGMQCLSVKRLQLICIKLDIGRQFREFLNCYPGTEEEISNFMRDSLKNEINISSIRSQLQTSGQNIPRYLDDRPDLDFVAVAPIWQELSKHQVNEFSFRFVLSGLKESSLDELTLNGVTAKREDWGDLLKMIEDGEFSKMMRLTLSLNGLTFEQTAHLATALKATPILKELKVSGNELGEGFAENLPKIPQLQSVVLDKLELPSGAMVAFIQKLLDQYPYLQKLDLRRNENTDDDAIQAICDNMKCWQNWKELRLSLYKVSEVGLDNLQRSIRSADGLTHLNLVHSPIPVKVIQYCTSALSSLPQLVDLRISGIPTTISEEDSSCTAHTVEAFTSEIHKLQHLSFLSILYTKMEPRAFIGMLNGCREHSPLKTFRFSRPCLPSDPDVQTACKEAETTFLRLWV</sequence>
<organism evidence="2 3">
    <name type="scientific">Acanthaster planci</name>
    <name type="common">Crown-of-thorns starfish</name>
    <dbReference type="NCBI Taxonomy" id="133434"/>
    <lineage>
        <taxon>Eukaryota</taxon>
        <taxon>Metazoa</taxon>
        <taxon>Echinodermata</taxon>
        <taxon>Eleutherozoa</taxon>
        <taxon>Asterozoa</taxon>
        <taxon>Asteroidea</taxon>
        <taxon>Valvatacea</taxon>
        <taxon>Valvatida</taxon>
        <taxon>Acanthasteridae</taxon>
        <taxon>Acanthaster</taxon>
    </lineage>
</organism>
<dbReference type="PANTHER" id="PTHR46312">
    <property type="entry name" value="NACHT DOMAIN-CONTAINING PROTEIN"/>
    <property type="match status" value="1"/>
</dbReference>
<dbReference type="GeneID" id="110976093"/>
<dbReference type="RefSeq" id="XP_022084773.1">
    <property type="nucleotide sequence ID" value="XM_022229081.1"/>
</dbReference>
<dbReference type="Proteomes" id="UP000694845">
    <property type="component" value="Unplaced"/>
</dbReference>
<dbReference type="Pfam" id="PF17889">
    <property type="entry name" value="NLRC4_HD"/>
    <property type="match status" value="1"/>
</dbReference>
<accession>A0A8B7XV85</accession>